<dbReference type="InterPro" id="IPR044049">
    <property type="entry name" value="EccD_transm"/>
</dbReference>
<evidence type="ECO:0000256" key="2">
    <source>
        <dbReference type="ARBA" id="ARBA00006162"/>
    </source>
</evidence>
<feature type="transmembrane region" description="Helical" evidence="7">
    <location>
        <begin position="474"/>
        <end position="500"/>
    </location>
</feature>
<comment type="subcellular location">
    <subcellularLocation>
        <location evidence="1">Cell membrane</location>
        <topology evidence="1">Multi-pass membrane protein</topology>
    </subcellularLocation>
</comment>
<dbReference type="Pfam" id="PF19053">
    <property type="entry name" value="EccD"/>
    <property type="match status" value="1"/>
</dbReference>
<gene>
    <name evidence="9" type="ORF">AWC06_09725</name>
</gene>
<keyword evidence="5 7" id="KW-1133">Transmembrane helix</keyword>
<keyword evidence="6 7" id="KW-0472">Membrane</keyword>
<dbReference type="Gene3D" id="3.10.20.90">
    <property type="entry name" value="Phosphatidylinositol 3-kinase Catalytic Subunit, Chain A, domain 1"/>
    <property type="match status" value="1"/>
</dbReference>
<dbReference type="Proteomes" id="UP000194000">
    <property type="component" value="Unassembled WGS sequence"/>
</dbReference>
<evidence type="ECO:0000256" key="6">
    <source>
        <dbReference type="ARBA" id="ARBA00023136"/>
    </source>
</evidence>
<feature type="transmembrane region" description="Helical" evidence="7">
    <location>
        <begin position="225"/>
        <end position="244"/>
    </location>
</feature>
<dbReference type="NCBIfam" id="TIGR03920">
    <property type="entry name" value="T7SS_EccD"/>
    <property type="match status" value="1"/>
</dbReference>
<dbReference type="GO" id="GO:0005886">
    <property type="term" value="C:plasma membrane"/>
    <property type="evidence" value="ECO:0007669"/>
    <property type="project" value="UniProtKB-SubCell"/>
</dbReference>
<dbReference type="STRING" id="1260918.AWC06_09725"/>
<evidence type="ECO:0000256" key="5">
    <source>
        <dbReference type="ARBA" id="ARBA00022989"/>
    </source>
</evidence>
<evidence type="ECO:0000256" key="7">
    <source>
        <dbReference type="SAM" id="Phobius"/>
    </source>
</evidence>
<organism evidence="9 10">
    <name type="scientific">Mycobacterium fragae</name>
    <dbReference type="NCBI Taxonomy" id="1260918"/>
    <lineage>
        <taxon>Bacteria</taxon>
        <taxon>Bacillati</taxon>
        <taxon>Actinomycetota</taxon>
        <taxon>Actinomycetes</taxon>
        <taxon>Mycobacteriales</taxon>
        <taxon>Mycobacteriaceae</taxon>
        <taxon>Mycobacterium</taxon>
    </lineage>
</organism>
<evidence type="ECO:0000256" key="3">
    <source>
        <dbReference type="ARBA" id="ARBA00022475"/>
    </source>
</evidence>
<sequence length="503" mass="53369">MTAVAEAPQPGAEAVASPQSAVIGVIAGDGVQIDVLLDANAPVSVMVDPLLKVVNSRLRELGLATLEARQRGRWTLCLVDGTPLRSPQSLTEQDIFDGDRLWLRFVEDTERRSQVIEHISTAVSVNLSKRFTAINPVVAIQVGAAMVAVGVLLGSALLGWWRWRDDSWLSAIYAAVIAVVVLSVSVLILMRAKTVPDRRAGDIMLLSGLAPLAVAAASAPPGPVGAPHAVLGFAVTGVAATLAMRFTGRRLGIYTAIVTICAAVTVASLLRMALLTGAVTLMTCVLLACVLGYHSAPSLSRWLSGIRLPVFPSATSRWVFEARPDLPTTVVVSGGGRPTLGGPESVQDVVLRAERARSFLTGLLVGFGVLVVVCLTGLSDPHTGQRWLPVLLAAFTAGFLLLRGRSYVDRWQAITLAVTAVVIVAAVVVRYALVLSSPLVVSVGVGILVLLPAAGLTAAAVVPNTIYSPLFRKFVEWIEYLCLMPIFPLALWLMNVYAAIRYR</sequence>
<keyword evidence="4 7" id="KW-0812">Transmembrane</keyword>
<dbReference type="PIRSF" id="PIRSF017804">
    <property type="entry name" value="Secretion_EccD1"/>
    <property type="match status" value="1"/>
</dbReference>
<proteinExistence type="inferred from homology"/>
<dbReference type="OrthoDB" id="4711249at2"/>
<dbReference type="Pfam" id="PF08817">
    <property type="entry name" value="YukD"/>
    <property type="match status" value="1"/>
</dbReference>
<feature type="transmembrane region" description="Helical" evidence="7">
    <location>
        <begin position="414"/>
        <end position="433"/>
    </location>
</feature>
<comment type="similarity">
    <text evidence="2">Belongs to the EccD/Snm4 family.</text>
</comment>
<dbReference type="AlphaFoldDB" id="A0A1X1V1W8"/>
<name>A0A1X1V1W8_9MYCO</name>
<evidence type="ECO:0000256" key="1">
    <source>
        <dbReference type="ARBA" id="ARBA00004651"/>
    </source>
</evidence>
<feature type="transmembrane region" description="Helical" evidence="7">
    <location>
        <begin position="439"/>
        <end position="462"/>
    </location>
</feature>
<feature type="transmembrane region" description="Helical" evidence="7">
    <location>
        <begin position="201"/>
        <end position="219"/>
    </location>
</feature>
<reference evidence="9 10" key="1">
    <citation type="submission" date="2016-01" db="EMBL/GenBank/DDBJ databases">
        <title>The new phylogeny of the genus Mycobacterium.</title>
        <authorList>
            <person name="Tarcisio F."/>
            <person name="Conor M."/>
            <person name="Antonella G."/>
            <person name="Elisabetta G."/>
            <person name="Giulia F.S."/>
            <person name="Sara T."/>
            <person name="Anna F."/>
            <person name="Clotilde B."/>
            <person name="Roberto B."/>
            <person name="Veronica D.S."/>
            <person name="Fabio R."/>
            <person name="Monica P."/>
            <person name="Olivier J."/>
            <person name="Enrico T."/>
            <person name="Nicola S."/>
        </authorList>
    </citation>
    <scope>NUCLEOTIDE SEQUENCE [LARGE SCALE GENOMIC DNA]</scope>
    <source>
        <strain evidence="9 10">DSM 45731</strain>
    </source>
</reference>
<keyword evidence="3" id="KW-1003">Cell membrane</keyword>
<feature type="transmembrane region" description="Helical" evidence="7">
    <location>
        <begin position="137"/>
        <end position="161"/>
    </location>
</feature>
<dbReference type="EMBL" id="LQOW01000007">
    <property type="protein sequence ID" value="ORV63009.1"/>
    <property type="molecule type" value="Genomic_DNA"/>
</dbReference>
<dbReference type="InterPro" id="IPR024962">
    <property type="entry name" value="YukD-like"/>
</dbReference>
<dbReference type="RefSeq" id="WP_085195170.1">
    <property type="nucleotide sequence ID" value="NZ_JACKVI010000004.1"/>
</dbReference>
<keyword evidence="10" id="KW-1185">Reference proteome</keyword>
<feature type="transmembrane region" description="Helical" evidence="7">
    <location>
        <begin position="275"/>
        <end position="293"/>
    </location>
</feature>
<accession>A0A1X1V1W8</accession>
<comment type="caution">
    <text evidence="9">The sequence shown here is derived from an EMBL/GenBank/DDBJ whole genome shotgun (WGS) entry which is preliminary data.</text>
</comment>
<evidence type="ECO:0000313" key="9">
    <source>
        <dbReference type="EMBL" id="ORV63009.1"/>
    </source>
</evidence>
<dbReference type="InterPro" id="IPR006707">
    <property type="entry name" value="T7SS_EccD"/>
</dbReference>
<evidence type="ECO:0000313" key="10">
    <source>
        <dbReference type="Proteomes" id="UP000194000"/>
    </source>
</evidence>
<evidence type="ECO:0000259" key="8">
    <source>
        <dbReference type="Pfam" id="PF19053"/>
    </source>
</evidence>
<feature type="transmembrane region" description="Helical" evidence="7">
    <location>
        <begin position="167"/>
        <end position="189"/>
    </location>
</feature>
<feature type="transmembrane region" description="Helical" evidence="7">
    <location>
        <begin position="359"/>
        <end position="378"/>
    </location>
</feature>
<feature type="transmembrane region" description="Helical" evidence="7">
    <location>
        <begin position="251"/>
        <end position="269"/>
    </location>
</feature>
<feature type="domain" description="EccD-like transmembrane" evidence="8">
    <location>
        <begin position="144"/>
        <end position="501"/>
    </location>
</feature>
<protein>
    <submittedName>
        <fullName evidence="9">Type VII secretion integral membrane protein EccD</fullName>
    </submittedName>
</protein>
<evidence type="ECO:0000256" key="4">
    <source>
        <dbReference type="ARBA" id="ARBA00022692"/>
    </source>
</evidence>